<dbReference type="Proteomes" id="UP001304125">
    <property type="component" value="Chromosome"/>
</dbReference>
<evidence type="ECO:0000313" key="2">
    <source>
        <dbReference type="EMBL" id="WNM23436.1"/>
    </source>
</evidence>
<dbReference type="RefSeq" id="WP_313496340.1">
    <property type="nucleotide sequence ID" value="NZ_CP134879.1"/>
</dbReference>
<keyword evidence="1" id="KW-0472">Membrane</keyword>
<gene>
    <name evidence="2" type="ORF">RN606_08650</name>
</gene>
<accession>A0AA96F3R0</accession>
<sequence length="182" mass="18946">MGEAVVLRAARPSVLRLIVPGLSVVFMAALSVAAISVVLGGNPSVSAILLAVVIIGVTLWLCWDVAKSLGVVPLARVDAGATGIMITPPLMAWRTRHHAMTAGEPVAVAVMRQSSFLGATHVYRFTQGTAHVSLVSPSPVREADLDALTAAFAEVGTSLTVTLNDLGRGRGAHRDRPTPDQP</sequence>
<keyword evidence="1" id="KW-1133">Transmembrane helix</keyword>
<feature type="transmembrane region" description="Helical" evidence="1">
    <location>
        <begin position="45"/>
        <end position="66"/>
    </location>
</feature>
<organism evidence="2 3">
    <name type="scientific">Demequina capsici</name>
    <dbReference type="NCBI Taxonomy" id="3075620"/>
    <lineage>
        <taxon>Bacteria</taxon>
        <taxon>Bacillati</taxon>
        <taxon>Actinomycetota</taxon>
        <taxon>Actinomycetes</taxon>
        <taxon>Micrococcales</taxon>
        <taxon>Demequinaceae</taxon>
        <taxon>Demequina</taxon>
    </lineage>
</organism>
<feature type="transmembrane region" description="Helical" evidence="1">
    <location>
        <begin position="17"/>
        <end position="39"/>
    </location>
</feature>
<reference evidence="2 3" key="1">
    <citation type="submission" date="2023-09" db="EMBL/GenBank/DDBJ databases">
        <title>Demequina sp. a novel bacteria isolated from Capsicum annuum.</title>
        <authorList>
            <person name="Humaira Z."/>
            <person name="Lee J."/>
            <person name="Cho D."/>
        </authorList>
    </citation>
    <scope>NUCLEOTIDE SEQUENCE [LARGE SCALE GENOMIC DNA]</scope>
    <source>
        <strain evidence="2 3">OYTSA14</strain>
    </source>
</reference>
<name>A0AA96F3R0_9MICO</name>
<proteinExistence type="predicted"/>
<evidence type="ECO:0000256" key="1">
    <source>
        <dbReference type="SAM" id="Phobius"/>
    </source>
</evidence>
<keyword evidence="1" id="KW-0812">Transmembrane</keyword>
<evidence type="ECO:0000313" key="3">
    <source>
        <dbReference type="Proteomes" id="UP001304125"/>
    </source>
</evidence>
<protein>
    <submittedName>
        <fullName evidence="2">Uncharacterized protein</fullName>
    </submittedName>
</protein>
<dbReference type="EMBL" id="CP134879">
    <property type="protein sequence ID" value="WNM23436.1"/>
    <property type="molecule type" value="Genomic_DNA"/>
</dbReference>
<dbReference type="AlphaFoldDB" id="A0AA96F3R0"/>
<keyword evidence="3" id="KW-1185">Reference proteome</keyword>